<keyword evidence="2" id="KW-0808">Transferase</keyword>
<keyword evidence="4 7" id="KW-1133">Transmembrane helix</keyword>
<dbReference type="PANTHER" id="PTHR13906">
    <property type="entry name" value="PORCUPINE"/>
    <property type="match status" value="1"/>
</dbReference>
<feature type="transmembrane region" description="Helical" evidence="7">
    <location>
        <begin position="406"/>
        <end position="425"/>
    </location>
</feature>
<keyword evidence="5 7" id="KW-0472">Membrane</keyword>
<proteinExistence type="predicted"/>
<comment type="subcellular location">
    <subcellularLocation>
        <location evidence="1">Membrane</location>
        <topology evidence="1">Multi-pass membrane protein</topology>
    </subcellularLocation>
</comment>
<dbReference type="GO" id="GO:0030258">
    <property type="term" value="P:lipid modification"/>
    <property type="evidence" value="ECO:0007669"/>
    <property type="project" value="TreeGrafter"/>
</dbReference>
<dbReference type="Pfam" id="PF03062">
    <property type="entry name" value="MBOAT"/>
    <property type="match status" value="1"/>
</dbReference>
<name>A0A7S1FZ21_9STRA</name>
<feature type="transmembrane region" description="Helical" evidence="7">
    <location>
        <begin position="382"/>
        <end position="400"/>
    </location>
</feature>
<evidence type="ECO:0000256" key="6">
    <source>
        <dbReference type="ARBA" id="ARBA00023315"/>
    </source>
</evidence>
<evidence type="ECO:0000256" key="5">
    <source>
        <dbReference type="ARBA" id="ARBA00023136"/>
    </source>
</evidence>
<feature type="transmembrane region" description="Helical" evidence="7">
    <location>
        <begin position="83"/>
        <end position="103"/>
    </location>
</feature>
<dbReference type="InterPro" id="IPR004299">
    <property type="entry name" value="MBOAT_fam"/>
</dbReference>
<feature type="transmembrane region" description="Helical" evidence="7">
    <location>
        <begin position="473"/>
        <end position="490"/>
    </location>
</feature>
<gene>
    <name evidence="8" type="ORF">CHYS00102_LOCUS25683</name>
</gene>
<reference evidence="8" key="1">
    <citation type="submission" date="2021-01" db="EMBL/GenBank/DDBJ databases">
        <authorList>
            <person name="Corre E."/>
            <person name="Pelletier E."/>
            <person name="Niang G."/>
            <person name="Scheremetjew M."/>
            <person name="Finn R."/>
            <person name="Kale V."/>
            <person name="Holt S."/>
            <person name="Cochrane G."/>
            <person name="Meng A."/>
            <person name="Brown T."/>
            <person name="Cohen L."/>
        </authorList>
    </citation>
    <scope>NUCLEOTIDE SEQUENCE</scope>
    <source>
        <strain evidence="8">308</strain>
    </source>
</reference>
<protein>
    <submittedName>
        <fullName evidence="8">Uncharacterized protein</fullName>
    </submittedName>
</protein>
<evidence type="ECO:0000256" key="7">
    <source>
        <dbReference type="SAM" id="Phobius"/>
    </source>
</evidence>
<organism evidence="8">
    <name type="scientific">Corethron hystrix</name>
    <dbReference type="NCBI Taxonomy" id="216773"/>
    <lineage>
        <taxon>Eukaryota</taxon>
        <taxon>Sar</taxon>
        <taxon>Stramenopiles</taxon>
        <taxon>Ochrophyta</taxon>
        <taxon>Bacillariophyta</taxon>
        <taxon>Coscinodiscophyceae</taxon>
        <taxon>Corethrophycidae</taxon>
        <taxon>Corethrales</taxon>
        <taxon>Corethraceae</taxon>
        <taxon>Corethron</taxon>
    </lineage>
</organism>
<dbReference type="EMBL" id="HBFR01035274">
    <property type="protein sequence ID" value="CAD8898469.1"/>
    <property type="molecule type" value="Transcribed_RNA"/>
</dbReference>
<dbReference type="GO" id="GO:0016746">
    <property type="term" value="F:acyltransferase activity"/>
    <property type="evidence" value="ECO:0007669"/>
    <property type="project" value="UniProtKB-KW"/>
</dbReference>
<evidence type="ECO:0000256" key="3">
    <source>
        <dbReference type="ARBA" id="ARBA00022692"/>
    </source>
</evidence>
<dbReference type="InterPro" id="IPR049941">
    <property type="entry name" value="LPLAT_7/PORCN-like"/>
</dbReference>
<dbReference type="GO" id="GO:0016020">
    <property type="term" value="C:membrane"/>
    <property type="evidence" value="ECO:0007669"/>
    <property type="project" value="UniProtKB-SubCell"/>
</dbReference>
<accession>A0A7S1FZ21</accession>
<evidence type="ECO:0000313" key="8">
    <source>
        <dbReference type="EMBL" id="CAD8898469.1"/>
    </source>
</evidence>
<evidence type="ECO:0000256" key="4">
    <source>
        <dbReference type="ARBA" id="ARBA00022989"/>
    </source>
</evidence>
<feature type="transmembrane region" description="Helical" evidence="7">
    <location>
        <begin position="56"/>
        <end position="76"/>
    </location>
</feature>
<sequence length="498" mass="56419">MDRVLPAPVFSAIHEAIQTVYSLRPIIEPTVFLVPPFIRTFLANLSETVGFDVDTLSITLGLFIAYPLGLIMNLLPFGKIRHFFSFFLGAFVLQVTIGVQWIHHLITSVVAYLMFAVLPRTVSKHAVPVFILVYMTAGHLHRQFVNYLGWDMDFTGSQMVLTIKLYSLAYNLYDGEYLARGGDGRASKRCASVALERLPGLIEYLGYTFCFSNVIGGPAYEYKYYANACDGSLLYDKNGKAKGKIPSNIMPTIIPFLCSLLNLGLFIIGNGYFPVLDPTDPQKNTPAFLSEKVLAYPWPMRYAYCWIALAFIRQKYYFAWKNAEGANNIWYAGFEGFDEKGVAKGWDIASNMHIFGFEFATCLKDLSAAWNKKTANWLGRYVYTRTGGSLIATYGLSAFWHGFYPGYYMFFLTVPLITACERLGRKKISPRFVESKLYAVACWAVTSFTASYGVMAFQMLAFDWSWNVWKNHYFSGHILCFIFYATVSQIKTPKKKDA</sequence>
<dbReference type="AlphaFoldDB" id="A0A7S1FZ21"/>
<dbReference type="PANTHER" id="PTHR13906:SF4">
    <property type="entry name" value="LYSOPHOSPHOLIPID ACYLTRANSFERASE 6"/>
    <property type="match status" value="1"/>
</dbReference>
<evidence type="ECO:0000256" key="1">
    <source>
        <dbReference type="ARBA" id="ARBA00004141"/>
    </source>
</evidence>
<keyword evidence="6" id="KW-0012">Acyltransferase</keyword>
<feature type="transmembrane region" description="Helical" evidence="7">
    <location>
        <begin position="252"/>
        <end position="273"/>
    </location>
</feature>
<feature type="transmembrane region" description="Helical" evidence="7">
    <location>
        <begin position="437"/>
        <end position="461"/>
    </location>
</feature>
<evidence type="ECO:0000256" key="2">
    <source>
        <dbReference type="ARBA" id="ARBA00022679"/>
    </source>
</evidence>
<feature type="transmembrane region" description="Helical" evidence="7">
    <location>
        <begin position="293"/>
        <end position="312"/>
    </location>
</feature>
<keyword evidence="3 7" id="KW-0812">Transmembrane</keyword>